<feature type="domain" description="SpaA-like prealbumin fold" evidence="6">
    <location>
        <begin position="1359"/>
        <end position="1444"/>
    </location>
</feature>
<keyword evidence="3 4" id="KW-0732">Signal</keyword>
<evidence type="ECO:0000256" key="1">
    <source>
        <dbReference type="ARBA" id="ARBA00007257"/>
    </source>
</evidence>
<feature type="domain" description="SpaA-like prealbumin fold" evidence="6">
    <location>
        <begin position="702"/>
        <end position="787"/>
    </location>
</feature>
<name>A0A8J6M1M7_9FIRM</name>
<gene>
    <name evidence="7" type="ORF">H8S55_06520</name>
</gene>
<evidence type="ECO:0000256" key="4">
    <source>
        <dbReference type="SAM" id="SignalP"/>
    </source>
</evidence>
<dbReference type="RefSeq" id="WP_186878282.1">
    <property type="nucleotide sequence ID" value="NZ_JACOPN010000003.1"/>
</dbReference>
<sequence length="1727" mass="189456">MKKRVVSMLLAVVMMLGMFPGTALAAGSVEEALGEVNIYNGEQKLSYLSINGRVRELIYTYYNYVDRNGQTKEIPAYCVNPNIKGVPQTVAPGESIKYLANEIGSDPKVMGIIANGYPHRSLSELKLENKYQAYYATKMALWAYLLPNWDINNMKVNPNLTGVELERANKMLAAVKDIYRRGTVWSTVLSPNVTVEADQETAYPATINGQEYLQQIFTVTSETWVCNYAVNVAFSDPSAVPAGTKIVDMDNKEIDVITTKATGKGYAGQFKVLYPASAVDGQSGSVQLSFRTNVYKYAIYYAVCAEKDKYGNLQKYMCDTDPTTPLALTAYSNYTDTPEEEPTETSLKILKYEEGTTIPLKGAMFEVVDPEGASVGTFATNSKGQIVIPLTLAGNYTVYEREAPNGYLLSEEPAQNVKVEYGKQATVTFENAPYGNLMVKKYSDSGMQLPGAVIRIEHIESGAVYTGETNYAGAAVFTEIKPGAYRIQEIAAPAGYIKSDEVYTATVISGDTVEIPIVNEEKPGLRVIKYDSKTHEALPNISFEISKDAQSLGTFQTDEFGEILLTDLDPGTYLVKEVATDSSHIINSTPQQIELEGSDGILELIFFNDQKPGIHLVKLDSTTLEPLPNARFRIELVGGTFSKEYTTDANGEIDLTDLEPGAYKVTELAAPDGYLIDDATRVIQINGNENAQFVFTNTQKPSFRLVKLDSYSGLGLAGATFRIARIEDGSHYLDRVTDTKGEINISDLEPGIYSVVEMDAPEGYVKDSREYHVELFPGQNSELVVSNDRMPNLEILKTDAITGKPVAGVTFTVKRVDSSTLTTVTSDENGRCYLEKLMPGVYEIWEQSVPDGYLLNEAHQMITLFPNRTGTVQFQNYPKPTLTVNKIDSITGDPIKGAKFNVTFRSDKTSTGEIRDLGTYYSDENGQFFIDKLDDGWYTITELEPAAGYSIKDPTSQQVYVEAGRGKVVTFENTPLSAIIVKKVDSSTGDPLQGAWFRVRFLGGTSGTGGTVIAERQTSSNGTFILTGLKAGTYVIEEISAPDGYVLSENDIQTVYLSGNEQDVITVTFGNEAKGSVLIKKIDAITREPLSDVEFMVTESNGTVVGNRNGKYVTDSVGTILIDGLDPNTTLVIKEVRAKSGYVLDDTPQTVKVRSHEVVTVEFRNQPLGGLRIVKLDSVTRKPLAGVEFRVAYADGSYVPDEGGKLSSNGIYRTDENGEILISGIVGTLVVTETKTISGYVIDEETRSQTVVIDPDDLQTLTFYNRPAGGLQIIKSDEDTGARIKGVKFEVRKINGEILGTYTTDRNGVISIPNAENGWYTITELKAADGYALDATPANACVKDGETTTVEITNQRMASIMIHKIDAATGAGIYGVKFVLYDSGKNPIGEYTTDQDGYIYIDDELVPGKYYLRELEAADGYIRDEQYKTVYVERGKCAQIEWENSAVTGQIQIRKYSSEDNTVTGQLAGTPLEGAVFEITQARSGKVVGYIVTDARGVAASGPLPLGRYFVTEVSAPKYYQLSGEKMEAEIEYPSQIIKLSAYNKPAALGVTIKKSGNYEVQSGQAMSYDFSGIANTSNVALNHFFWHDRIPTDATRALSISTGTYNARLYYKVTFKTNLNDYRTLASNLLTSNNYSLSLNAATLRLVQGEYVTDVRFEFGTVPSGFSSVVKPTMRVQVLGTVSNGYQIINRADVGGQYLNEWQTAKTTWVTTVRRFNTTPLPKTGY</sequence>
<dbReference type="Gene3D" id="2.60.40.10">
    <property type="entry name" value="Immunoglobulins"/>
    <property type="match status" value="13"/>
</dbReference>
<protein>
    <submittedName>
        <fullName evidence="7">Cys-Gln thioester bond-forming surface protein</fullName>
    </submittedName>
</protein>
<comment type="similarity">
    <text evidence="1">Belongs to the serine-aspartate repeat-containing protein (SDr) family.</text>
</comment>
<evidence type="ECO:0000313" key="8">
    <source>
        <dbReference type="Proteomes" id="UP000602260"/>
    </source>
</evidence>
<proteinExistence type="inferred from homology"/>
<feature type="domain" description="SpaA-like prealbumin fold" evidence="6">
    <location>
        <begin position="1270"/>
        <end position="1355"/>
    </location>
</feature>
<dbReference type="EMBL" id="JACOPN010000003">
    <property type="protein sequence ID" value="MBC5716969.1"/>
    <property type="molecule type" value="Genomic_DNA"/>
</dbReference>
<feature type="domain" description="Thioester" evidence="5">
    <location>
        <begin position="75"/>
        <end position="159"/>
    </location>
</feature>
<evidence type="ECO:0000313" key="7">
    <source>
        <dbReference type="EMBL" id="MBC5716969.1"/>
    </source>
</evidence>
<dbReference type="InterPro" id="IPR041033">
    <property type="entry name" value="SpaA_PFL_dom_1"/>
</dbReference>
<feature type="domain" description="SpaA-like prealbumin fold" evidence="6">
    <location>
        <begin position="1468"/>
        <end position="1545"/>
    </location>
</feature>
<accession>A0A8J6M1M7</accession>
<feature type="domain" description="SpaA-like prealbumin fold" evidence="6">
    <location>
        <begin position="1170"/>
        <end position="1265"/>
    </location>
</feature>
<feature type="domain" description="SpaA-like prealbumin fold" evidence="6">
    <location>
        <begin position="1075"/>
        <end position="1166"/>
    </location>
</feature>
<dbReference type="SUPFAM" id="SSF49478">
    <property type="entry name" value="Cna protein B-type domain"/>
    <property type="match status" value="10"/>
</dbReference>
<feature type="domain" description="SpaA-like prealbumin fold" evidence="6">
    <location>
        <begin position="346"/>
        <end position="432"/>
    </location>
</feature>
<comment type="caution">
    <text evidence="7">The sequence shown here is derived from an EMBL/GenBank/DDBJ whole genome shotgun (WGS) entry which is preliminary data.</text>
</comment>
<evidence type="ECO:0000256" key="3">
    <source>
        <dbReference type="ARBA" id="ARBA00022729"/>
    </source>
</evidence>
<dbReference type="Proteomes" id="UP000602260">
    <property type="component" value="Unassembled WGS sequence"/>
</dbReference>
<evidence type="ECO:0000259" key="6">
    <source>
        <dbReference type="Pfam" id="PF17802"/>
    </source>
</evidence>
<dbReference type="InterPro" id="IPR013783">
    <property type="entry name" value="Ig-like_fold"/>
</dbReference>
<feature type="domain" description="SpaA-like prealbumin fold" evidence="6">
    <location>
        <begin position="881"/>
        <end position="974"/>
    </location>
</feature>
<feature type="domain" description="SpaA-like prealbumin fold" evidence="6">
    <location>
        <begin position="979"/>
        <end position="1072"/>
    </location>
</feature>
<dbReference type="PANTHER" id="PTHR36108">
    <property type="entry name" value="COLOSSIN-B-RELATED"/>
    <property type="match status" value="1"/>
</dbReference>
<organism evidence="7 8">
    <name type="scientific">Flintibacter faecis</name>
    <dbReference type="NCBI Taxonomy" id="2763047"/>
    <lineage>
        <taxon>Bacteria</taxon>
        <taxon>Bacillati</taxon>
        <taxon>Bacillota</taxon>
        <taxon>Clostridia</taxon>
        <taxon>Eubacteriales</taxon>
        <taxon>Flintibacter</taxon>
    </lineage>
</organism>
<feature type="domain" description="SpaA-like prealbumin fold" evidence="6">
    <location>
        <begin position="792"/>
        <end position="876"/>
    </location>
</feature>
<dbReference type="Pfam" id="PF17802">
    <property type="entry name" value="SpaA"/>
    <property type="match status" value="13"/>
</dbReference>
<feature type="domain" description="SpaA-like prealbumin fold" evidence="6">
    <location>
        <begin position="614"/>
        <end position="698"/>
    </location>
</feature>
<feature type="chain" id="PRO_5035165892" evidence="4">
    <location>
        <begin position="26"/>
        <end position="1727"/>
    </location>
</feature>
<dbReference type="InterPro" id="IPR013552">
    <property type="entry name" value="Thioester_dom"/>
</dbReference>
<keyword evidence="8" id="KW-1185">Reference proteome</keyword>
<keyword evidence="2" id="KW-0964">Secreted</keyword>
<feature type="signal peptide" evidence="4">
    <location>
        <begin position="1"/>
        <end position="25"/>
    </location>
</feature>
<dbReference type="PANTHER" id="PTHR36108:SF13">
    <property type="entry name" value="COLOSSIN-B-RELATED"/>
    <property type="match status" value="1"/>
</dbReference>
<evidence type="ECO:0000256" key="2">
    <source>
        <dbReference type="ARBA" id="ARBA00022525"/>
    </source>
</evidence>
<dbReference type="Pfam" id="PF08341">
    <property type="entry name" value="TED"/>
    <property type="match status" value="1"/>
</dbReference>
<feature type="domain" description="SpaA-like prealbumin fold" evidence="6">
    <location>
        <begin position="436"/>
        <end position="520"/>
    </location>
</feature>
<evidence type="ECO:0000259" key="5">
    <source>
        <dbReference type="Pfam" id="PF08341"/>
    </source>
</evidence>
<feature type="domain" description="SpaA-like prealbumin fold" evidence="6">
    <location>
        <begin position="525"/>
        <end position="598"/>
    </location>
</feature>
<reference evidence="7" key="1">
    <citation type="submission" date="2020-08" db="EMBL/GenBank/DDBJ databases">
        <title>Genome public.</title>
        <authorList>
            <person name="Liu C."/>
            <person name="Sun Q."/>
        </authorList>
    </citation>
    <scope>NUCLEOTIDE SEQUENCE</scope>
    <source>
        <strain evidence="7">BX5</strain>
    </source>
</reference>
<dbReference type="SUPFAM" id="SSF117074">
    <property type="entry name" value="Hypothetical protein PA1324"/>
    <property type="match status" value="1"/>
</dbReference>